<reference evidence="2" key="1">
    <citation type="submission" date="2022-03" db="EMBL/GenBank/DDBJ databases">
        <authorList>
            <person name="Martin C."/>
        </authorList>
    </citation>
    <scope>NUCLEOTIDE SEQUENCE</scope>
</reference>
<evidence type="ECO:0000313" key="2">
    <source>
        <dbReference type="EMBL" id="CAH1798947.1"/>
    </source>
</evidence>
<feature type="compositionally biased region" description="Basic residues" evidence="1">
    <location>
        <begin position="524"/>
        <end position="533"/>
    </location>
</feature>
<dbReference type="AlphaFoldDB" id="A0A8J1XJL1"/>
<proteinExistence type="predicted"/>
<feature type="compositionally biased region" description="Polar residues" evidence="1">
    <location>
        <begin position="431"/>
        <end position="444"/>
    </location>
</feature>
<dbReference type="EMBL" id="CAIIXF020000011">
    <property type="protein sequence ID" value="CAH1798947.1"/>
    <property type="molecule type" value="Genomic_DNA"/>
</dbReference>
<feature type="region of interest" description="Disordered" evidence="1">
    <location>
        <begin position="194"/>
        <end position="218"/>
    </location>
</feature>
<evidence type="ECO:0000256" key="1">
    <source>
        <dbReference type="SAM" id="MobiDB-lite"/>
    </source>
</evidence>
<dbReference type="Proteomes" id="UP000749559">
    <property type="component" value="Unassembled WGS sequence"/>
</dbReference>
<feature type="compositionally biased region" description="Polar residues" evidence="1">
    <location>
        <begin position="208"/>
        <end position="218"/>
    </location>
</feature>
<accession>A0A8J1XJL1</accession>
<comment type="caution">
    <text evidence="2">The sequence shown here is derived from an EMBL/GenBank/DDBJ whole genome shotgun (WGS) entry which is preliminary data.</text>
</comment>
<organism evidence="2 3">
    <name type="scientific">Owenia fusiformis</name>
    <name type="common">Polychaete worm</name>
    <dbReference type="NCBI Taxonomy" id="6347"/>
    <lineage>
        <taxon>Eukaryota</taxon>
        <taxon>Metazoa</taxon>
        <taxon>Spiralia</taxon>
        <taxon>Lophotrochozoa</taxon>
        <taxon>Annelida</taxon>
        <taxon>Polychaeta</taxon>
        <taxon>Sedentaria</taxon>
        <taxon>Canalipalpata</taxon>
        <taxon>Sabellida</taxon>
        <taxon>Oweniida</taxon>
        <taxon>Oweniidae</taxon>
        <taxon>Owenia</taxon>
    </lineage>
</organism>
<keyword evidence="3" id="KW-1185">Reference proteome</keyword>
<feature type="compositionally biased region" description="Basic and acidic residues" evidence="1">
    <location>
        <begin position="391"/>
        <end position="405"/>
    </location>
</feature>
<protein>
    <submittedName>
        <fullName evidence="2">Uncharacterized protein</fullName>
    </submittedName>
</protein>
<feature type="region of interest" description="Disordered" evidence="1">
    <location>
        <begin position="431"/>
        <end position="467"/>
    </location>
</feature>
<feature type="region of interest" description="Disordered" evidence="1">
    <location>
        <begin position="524"/>
        <end position="593"/>
    </location>
</feature>
<sequence length="593" mass="67189">MKEPNQNIGSFSDWVTKLCKRHIQEEHGISNDEVERVGLNVTLKPSIVGSPRWRRLLTETRRSMGDKNNCAVGTWQRGDGSNHLEIRSIKMRIHTGGQKSILLDSLTPRFKNVYLYDKQGTSAVGLPTGGNFKEGKIRRKNERDISKSLDAYSKHIVSAQPVTALHKKCVKDKPMLKYSEPIKLPVIDIEPAYDNDDIETDGSEATKGKTSQTKATGNESLRNINALDVIFITPRGSPEPKHVNEEDIVKHERYETDVLVSHNSPAFEIFPESETHDRNFLDVISYDCPDNTNNRPVSPMPSQNRPDTIKLSNITQVSSSTTCESIQSESMPDTMEHPNKYDVTRNLSKKATCLTKDNEYKAVKAEYKRRYTDPIGHQQLILEAKSISPHRQKEDSRKSNAETKFTKTMLTPKKANGKVHFTKISNRSYSYKTDTNSCGRTSSKLKLPPIDRPSTISPRPFDEESEKQYKRQIKKKDSRPYKMRTQATVTNADPLYKETITDIAQNDTLLDYFSHSDDVFIVRKHSGKPKRKGFKEGKQNGGKKSRKMRSSTNYKRTSPAQPPTPPGTPMHRCNEMPIYIPYGKVTPTGSQAS</sequence>
<evidence type="ECO:0000313" key="3">
    <source>
        <dbReference type="Proteomes" id="UP000749559"/>
    </source>
</evidence>
<feature type="region of interest" description="Disordered" evidence="1">
    <location>
        <begin position="383"/>
        <end position="405"/>
    </location>
</feature>
<gene>
    <name evidence="2" type="ORF">OFUS_LOCUS23020</name>
</gene>
<name>A0A8J1XJL1_OWEFU</name>